<organism evidence="11 12">
    <name type="scientific">Paralvinella palmiformis</name>
    <dbReference type="NCBI Taxonomy" id="53620"/>
    <lineage>
        <taxon>Eukaryota</taxon>
        <taxon>Metazoa</taxon>
        <taxon>Spiralia</taxon>
        <taxon>Lophotrochozoa</taxon>
        <taxon>Annelida</taxon>
        <taxon>Polychaeta</taxon>
        <taxon>Sedentaria</taxon>
        <taxon>Canalipalpata</taxon>
        <taxon>Terebellida</taxon>
        <taxon>Terebelliformia</taxon>
        <taxon>Alvinellidae</taxon>
        <taxon>Paralvinella</taxon>
    </lineage>
</organism>
<keyword evidence="9" id="KW-0539">Nucleus</keyword>
<proteinExistence type="predicted"/>
<feature type="region of interest" description="Disordered" evidence="10">
    <location>
        <begin position="487"/>
        <end position="528"/>
    </location>
</feature>
<dbReference type="PANTHER" id="PTHR12693:SF3">
    <property type="entry name" value="MENIN"/>
    <property type="match status" value="1"/>
</dbReference>
<dbReference type="Proteomes" id="UP001208570">
    <property type="component" value="Unassembled WGS sequence"/>
</dbReference>
<dbReference type="GO" id="GO:0008285">
    <property type="term" value="P:negative regulation of cell population proliferation"/>
    <property type="evidence" value="ECO:0007669"/>
    <property type="project" value="TreeGrafter"/>
</dbReference>
<feature type="region of interest" description="Disordered" evidence="10">
    <location>
        <begin position="439"/>
        <end position="462"/>
    </location>
</feature>
<evidence type="ECO:0000256" key="5">
    <source>
        <dbReference type="ARBA" id="ARBA00022853"/>
    </source>
</evidence>
<dbReference type="SUPFAM" id="SSF48452">
    <property type="entry name" value="TPR-like"/>
    <property type="match status" value="1"/>
</dbReference>
<reference evidence="11" key="1">
    <citation type="journal article" date="2023" name="Mol. Biol. Evol.">
        <title>Third-Generation Sequencing Reveals the Adaptive Role of the Epigenome in Three Deep-Sea Polychaetes.</title>
        <authorList>
            <person name="Perez M."/>
            <person name="Aroh O."/>
            <person name="Sun Y."/>
            <person name="Lan Y."/>
            <person name="Juniper S.K."/>
            <person name="Young C.R."/>
            <person name="Angers B."/>
            <person name="Qian P.Y."/>
        </authorList>
    </citation>
    <scope>NUCLEOTIDE SEQUENCE</scope>
    <source>
        <strain evidence="11">P08H-3</strain>
    </source>
</reference>
<keyword evidence="5" id="KW-0156">Chromatin regulator</keyword>
<name>A0AAD9MTN9_9ANNE</name>
<dbReference type="GO" id="GO:0000976">
    <property type="term" value="F:transcription cis-regulatory region binding"/>
    <property type="evidence" value="ECO:0007669"/>
    <property type="project" value="TreeGrafter"/>
</dbReference>
<comment type="subcellular location">
    <subcellularLocation>
        <location evidence="1">Nucleus</location>
    </subcellularLocation>
</comment>
<keyword evidence="8" id="KW-0804">Transcription</keyword>
<keyword evidence="6" id="KW-0805">Transcription regulation</keyword>
<dbReference type="EMBL" id="JAODUP010000684">
    <property type="protein sequence ID" value="KAK2145402.1"/>
    <property type="molecule type" value="Genomic_DNA"/>
</dbReference>
<dbReference type="InterPro" id="IPR011990">
    <property type="entry name" value="TPR-like_helical_dom_sf"/>
</dbReference>
<keyword evidence="3" id="KW-0678">Repressor</keyword>
<evidence type="ECO:0000256" key="8">
    <source>
        <dbReference type="ARBA" id="ARBA00023163"/>
    </source>
</evidence>
<evidence type="ECO:0000256" key="2">
    <source>
        <dbReference type="ARBA" id="ARBA00021162"/>
    </source>
</evidence>
<sequence>MAGFRQRDKHYFPLKCTKDVVDLFVGQLEGDDGPDLALISIVIGAVEAYLTVNRSFDRAGSERGNCVVSFPTIQLEAVEALYQRFSVYVKGSVDLTQYDGKYSSRELVKRVSDVVWNLLARSYHKDKAHLQSIYSFLTDNKLDCYGVALATVAACQQLNCSDVHLALSEDHVWVVFGEDGLETAEVTWHGKGLEDKRGTPVTPGIQEKSWLYLNNHPVICDRYTEVASVVSAINPAINATTDSLEMAQLQQTLLWVLYDRGRLEKYPLALGSLGELEDSYRSRENITALHLFTEAVESSCKYYDNSHVNPYTYLGSYHYRKGNYRDALYNWAQAAKVISQYNHNREDEEIYKEFLEIANELIPNTVKLAGEELHRAHLIQPSDIPLLQDPYCYSLILQFYDGICQWEEGSSTPVLHVGWAQHFVHSLSKFEEQARLGISVEKDEDDENVSSESESESGVEVHPKWQLRANSLSERCRRESLVEKAKKVEKRNGINGVQLPAKRGRGRPPKRSSLNKNNNNNNNIEKDVVPTSPATCVINGNGYVDMPSPAIVSTDAALPETEGSMVDSDNNEAQIKSAIEELVSRVGTEVESETPNPNLAALAQACSESILNPEYLINGGEPFAMTPSEADALFKDAATADPAVDDLLPNKCPGDNGESFMAMDGGGTPQKMDGMVSLEEAQIVPDRAREGGTLTKCNVTDDELKRLPGGEQKTSKHKLLSLPLVQLCLHSAKMKGLKNLLLARKLNGNAIKLQLTAQSQVTLKNSVNGGISRKRLRRE</sequence>
<comment type="caution">
    <text evidence="11">The sequence shown here is derived from an EMBL/GenBank/DDBJ whole genome shotgun (WGS) entry which is preliminary data.</text>
</comment>
<keyword evidence="12" id="KW-1185">Reference proteome</keyword>
<dbReference type="PANTHER" id="PTHR12693">
    <property type="entry name" value="MENIN"/>
    <property type="match status" value="1"/>
</dbReference>
<dbReference type="InterPro" id="IPR007747">
    <property type="entry name" value="Menin"/>
</dbReference>
<evidence type="ECO:0000256" key="6">
    <source>
        <dbReference type="ARBA" id="ARBA00023015"/>
    </source>
</evidence>
<dbReference type="CDD" id="cd14456">
    <property type="entry name" value="Menin"/>
    <property type="match status" value="1"/>
</dbReference>
<dbReference type="GO" id="GO:0045786">
    <property type="term" value="P:negative regulation of cell cycle"/>
    <property type="evidence" value="ECO:0007669"/>
    <property type="project" value="TreeGrafter"/>
</dbReference>
<evidence type="ECO:0000256" key="10">
    <source>
        <dbReference type="SAM" id="MobiDB-lite"/>
    </source>
</evidence>
<dbReference type="GO" id="GO:0006325">
    <property type="term" value="P:chromatin organization"/>
    <property type="evidence" value="ECO:0007669"/>
    <property type="project" value="UniProtKB-KW"/>
</dbReference>
<gene>
    <name evidence="11" type="ORF">LSH36_685g02019</name>
</gene>
<dbReference type="GO" id="GO:0000785">
    <property type="term" value="C:chromatin"/>
    <property type="evidence" value="ECO:0007669"/>
    <property type="project" value="TreeGrafter"/>
</dbReference>
<evidence type="ECO:0000256" key="1">
    <source>
        <dbReference type="ARBA" id="ARBA00004123"/>
    </source>
</evidence>
<accession>A0AAD9MTN9</accession>
<dbReference type="GO" id="GO:0000403">
    <property type="term" value="F:Y-form DNA binding"/>
    <property type="evidence" value="ECO:0007669"/>
    <property type="project" value="TreeGrafter"/>
</dbReference>
<evidence type="ECO:0000256" key="7">
    <source>
        <dbReference type="ARBA" id="ARBA00023125"/>
    </source>
</evidence>
<keyword evidence="4" id="KW-0597">Phosphoprotein</keyword>
<evidence type="ECO:0000256" key="4">
    <source>
        <dbReference type="ARBA" id="ARBA00022553"/>
    </source>
</evidence>
<dbReference type="AlphaFoldDB" id="A0AAD9MTN9"/>
<protein>
    <recommendedName>
        <fullName evidence="2">Menin</fullName>
    </recommendedName>
</protein>
<evidence type="ECO:0000313" key="11">
    <source>
        <dbReference type="EMBL" id="KAK2145402.1"/>
    </source>
</evidence>
<evidence type="ECO:0000256" key="3">
    <source>
        <dbReference type="ARBA" id="ARBA00022491"/>
    </source>
</evidence>
<dbReference type="GO" id="GO:0003682">
    <property type="term" value="F:chromatin binding"/>
    <property type="evidence" value="ECO:0007669"/>
    <property type="project" value="TreeGrafter"/>
</dbReference>
<keyword evidence="7" id="KW-0238">DNA-binding</keyword>
<feature type="compositionally biased region" description="Low complexity" evidence="10">
    <location>
        <begin position="511"/>
        <end position="523"/>
    </location>
</feature>
<dbReference type="GO" id="GO:0035097">
    <property type="term" value="C:histone methyltransferase complex"/>
    <property type="evidence" value="ECO:0007669"/>
    <property type="project" value="TreeGrafter"/>
</dbReference>
<evidence type="ECO:0000313" key="12">
    <source>
        <dbReference type="Proteomes" id="UP001208570"/>
    </source>
</evidence>
<evidence type="ECO:0000256" key="9">
    <source>
        <dbReference type="ARBA" id="ARBA00023242"/>
    </source>
</evidence>
<dbReference type="GO" id="GO:0006357">
    <property type="term" value="P:regulation of transcription by RNA polymerase II"/>
    <property type="evidence" value="ECO:0007669"/>
    <property type="project" value="TreeGrafter"/>
</dbReference>
<dbReference type="Pfam" id="PF05053">
    <property type="entry name" value="Menin"/>
    <property type="match status" value="2"/>
</dbReference>
<feature type="compositionally biased region" description="Acidic residues" evidence="10">
    <location>
        <begin position="442"/>
        <end position="457"/>
    </location>
</feature>